<dbReference type="Proteomes" id="UP000823775">
    <property type="component" value="Unassembled WGS sequence"/>
</dbReference>
<protein>
    <submittedName>
        <fullName evidence="1">Uncharacterized protein</fullName>
    </submittedName>
</protein>
<feature type="non-terminal residue" evidence="1">
    <location>
        <position position="1"/>
    </location>
</feature>
<evidence type="ECO:0000313" key="2">
    <source>
        <dbReference type="Proteomes" id="UP000823775"/>
    </source>
</evidence>
<dbReference type="EMBL" id="JACEIK010002128">
    <property type="protein sequence ID" value="MCD9559303.1"/>
    <property type="molecule type" value="Genomic_DNA"/>
</dbReference>
<accession>A0ABS8UK72</accession>
<gene>
    <name evidence="1" type="ORF">HAX54_017179</name>
</gene>
<name>A0ABS8UK72_DATST</name>
<comment type="caution">
    <text evidence="1">The sequence shown here is derived from an EMBL/GenBank/DDBJ whole genome shotgun (WGS) entry which is preliminary data.</text>
</comment>
<proteinExistence type="predicted"/>
<reference evidence="1 2" key="1">
    <citation type="journal article" date="2021" name="BMC Genomics">
        <title>Datura genome reveals duplications of psychoactive alkaloid biosynthetic genes and high mutation rate following tissue culture.</title>
        <authorList>
            <person name="Rajewski A."/>
            <person name="Carter-House D."/>
            <person name="Stajich J."/>
            <person name="Litt A."/>
        </authorList>
    </citation>
    <scope>NUCLEOTIDE SEQUENCE [LARGE SCALE GENOMIC DNA]</scope>
    <source>
        <strain evidence="1">AR-01</strain>
    </source>
</reference>
<evidence type="ECO:0000313" key="1">
    <source>
        <dbReference type="EMBL" id="MCD9559303.1"/>
    </source>
</evidence>
<keyword evidence="2" id="KW-1185">Reference proteome</keyword>
<sequence length="59" mass="6671">GDPGIAAELLVLYRRLGETSLIWHYTGVSPIFNRKARVRAVAQSLASRLRFNRRFTGPD</sequence>
<organism evidence="1 2">
    <name type="scientific">Datura stramonium</name>
    <name type="common">Jimsonweed</name>
    <name type="synonym">Common thornapple</name>
    <dbReference type="NCBI Taxonomy" id="4076"/>
    <lineage>
        <taxon>Eukaryota</taxon>
        <taxon>Viridiplantae</taxon>
        <taxon>Streptophyta</taxon>
        <taxon>Embryophyta</taxon>
        <taxon>Tracheophyta</taxon>
        <taxon>Spermatophyta</taxon>
        <taxon>Magnoliopsida</taxon>
        <taxon>eudicotyledons</taxon>
        <taxon>Gunneridae</taxon>
        <taxon>Pentapetalae</taxon>
        <taxon>asterids</taxon>
        <taxon>lamiids</taxon>
        <taxon>Solanales</taxon>
        <taxon>Solanaceae</taxon>
        <taxon>Solanoideae</taxon>
        <taxon>Datureae</taxon>
        <taxon>Datura</taxon>
    </lineage>
</organism>